<feature type="signal peptide" evidence="1">
    <location>
        <begin position="1"/>
        <end position="30"/>
    </location>
</feature>
<dbReference type="InterPro" id="IPR005055">
    <property type="entry name" value="A10/PebIII"/>
</dbReference>
<dbReference type="PANTHER" id="PTHR11257:SF12">
    <property type="entry name" value="EJACULATORY BULB-SPECIFIC PROTEIN 3-RELATED"/>
    <property type="match status" value="1"/>
</dbReference>
<gene>
    <name evidence="2" type="primary">csp01</name>
</gene>
<keyword evidence="1" id="KW-0732">Signal</keyword>
<dbReference type="EMBL" id="GGOB01000021">
    <property type="protein sequence ID" value="MCH29417.1"/>
    <property type="molecule type" value="mRNA"/>
</dbReference>
<dbReference type="SUPFAM" id="SSF100910">
    <property type="entry name" value="Chemosensory protein Csp2"/>
    <property type="match status" value="1"/>
</dbReference>
<organism evidence="2">
    <name type="scientific">Chrysomela lapponica</name>
    <name type="common">Leaf beetle</name>
    <dbReference type="NCBI Taxonomy" id="153811"/>
    <lineage>
        <taxon>Eukaryota</taxon>
        <taxon>Metazoa</taxon>
        <taxon>Ecdysozoa</taxon>
        <taxon>Arthropoda</taxon>
        <taxon>Hexapoda</taxon>
        <taxon>Insecta</taxon>
        <taxon>Pterygota</taxon>
        <taxon>Neoptera</taxon>
        <taxon>Endopterygota</taxon>
        <taxon>Coleoptera</taxon>
        <taxon>Polyphaga</taxon>
        <taxon>Cucujiformia</taxon>
        <taxon>Chrysomeloidea</taxon>
        <taxon>Chrysomelidae</taxon>
        <taxon>Chrysomelinae</taxon>
        <taxon>Chrysomelini</taxon>
        <taxon>Chrysomela</taxon>
    </lineage>
</organism>
<protein>
    <submittedName>
        <fullName evidence="2">Chemosensory protein 01</fullName>
    </submittedName>
</protein>
<dbReference type="Gene3D" id="1.10.2080.10">
    <property type="entry name" value="Insect odorant-binding protein A10/Ejaculatory bulb-specific protein 3"/>
    <property type="match status" value="1"/>
</dbReference>
<dbReference type="PANTHER" id="PTHR11257">
    <property type="entry name" value="CHEMOSENSORY PROTEIN-RELATED"/>
    <property type="match status" value="1"/>
</dbReference>
<reference evidence="2" key="1">
    <citation type="journal article" date="2018" name="Ecol. Evol.">
        <title>A subset of chemosensory genes differs between two populations of a specialized leaf beetle after host plant shift.</title>
        <authorList>
            <person name="Wang D."/>
            <person name="Pentzold S."/>
            <person name="Kunert M."/>
            <person name="Groth M."/>
            <person name="Brandt W."/>
            <person name="Pasteels J.M."/>
            <person name="Boland W."/>
            <person name="Burse A."/>
        </authorList>
    </citation>
    <scope>NUCLEOTIDE SEQUENCE</scope>
</reference>
<dbReference type="InterPro" id="IPR036682">
    <property type="entry name" value="OS_D_A10/PebIII_sf"/>
</dbReference>
<feature type="chain" id="PRO_5016284482" evidence="1">
    <location>
        <begin position="31"/>
        <end position="160"/>
    </location>
</feature>
<accession>A0A310SBF6</accession>
<evidence type="ECO:0000313" key="2">
    <source>
        <dbReference type="EMBL" id="MCH29417.1"/>
    </source>
</evidence>
<dbReference type="AlphaFoldDB" id="A0A310SBF6"/>
<proteinExistence type="evidence at transcript level"/>
<sequence>MTFAVNTGSKMNCFCFSIFSILVISSVIDGDDVDERLVKRIKRTAVDKYSTKYDNFDILSVFVSTGLVERYGDCLMERGSCSPEGKFLKQVIPDAIATKCSKCNAKQKKLAGVMLQQLLLNYRPLFIELCDKYDPTGEARKMYRIDSNSKEADYENYDEA</sequence>
<dbReference type="Pfam" id="PF03392">
    <property type="entry name" value="OS-D"/>
    <property type="match status" value="1"/>
</dbReference>
<evidence type="ECO:0000256" key="1">
    <source>
        <dbReference type="SAM" id="SignalP"/>
    </source>
</evidence>
<name>A0A310SBF6_CHRLA</name>